<dbReference type="OrthoDB" id="983479at2759"/>
<gene>
    <name evidence="4" type="ORF">BJ554DRAFT_8338</name>
</gene>
<feature type="compositionally biased region" description="Basic and acidic residues" evidence="3">
    <location>
        <begin position="220"/>
        <end position="233"/>
    </location>
</feature>
<comment type="caution">
    <text evidence="4">The sequence shown here is derived from an EMBL/GenBank/DDBJ whole genome shotgun (WGS) entry which is preliminary data.</text>
</comment>
<dbReference type="GO" id="GO:0000139">
    <property type="term" value="C:Golgi membrane"/>
    <property type="evidence" value="ECO:0007669"/>
    <property type="project" value="GOC"/>
</dbReference>
<dbReference type="EMBL" id="JAEFCI010006409">
    <property type="protein sequence ID" value="KAG5459708.1"/>
    <property type="molecule type" value="Genomic_DNA"/>
</dbReference>
<accession>A0A8H7ZVB7</accession>
<organism evidence="4 5">
    <name type="scientific">Olpidium bornovanus</name>
    <dbReference type="NCBI Taxonomy" id="278681"/>
    <lineage>
        <taxon>Eukaryota</taxon>
        <taxon>Fungi</taxon>
        <taxon>Fungi incertae sedis</taxon>
        <taxon>Olpidiomycota</taxon>
        <taxon>Olpidiomycotina</taxon>
        <taxon>Olpidiomycetes</taxon>
        <taxon>Olpidiales</taxon>
        <taxon>Olpidiaceae</taxon>
        <taxon>Olpidium</taxon>
    </lineage>
</organism>
<feature type="region of interest" description="Disordered" evidence="3">
    <location>
        <begin position="420"/>
        <end position="439"/>
    </location>
</feature>
<evidence type="ECO:0000313" key="5">
    <source>
        <dbReference type="Proteomes" id="UP000673691"/>
    </source>
</evidence>
<dbReference type="GO" id="GO:0046872">
    <property type="term" value="F:metal ion binding"/>
    <property type="evidence" value="ECO:0007669"/>
    <property type="project" value="UniProtKB-KW"/>
</dbReference>
<keyword evidence="1" id="KW-0479">Metal-binding</keyword>
<reference evidence="4 5" key="1">
    <citation type="journal article" name="Sci. Rep.">
        <title>Genome-scale phylogenetic analyses confirm Olpidium as the closest living zoosporic fungus to the non-flagellated, terrestrial fungi.</title>
        <authorList>
            <person name="Chang Y."/>
            <person name="Rochon D."/>
            <person name="Sekimoto S."/>
            <person name="Wang Y."/>
            <person name="Chovatia M."/>
            <person name="Sandor L."/>
            <person name="Salamov A."/>
            <person name="Grigoriev I.V."/>
            <person name="Stajich J.E."/>
            <person name="Spatafora J.W."/>
        </authorList>
    </citation>
    <scope>NUCLEOTIDE SEQUENCE [LARGE SCALE GENOMIC DNA]</scope>
    <source>
        <strain evidence="4">S191</strain>
    </source>
</reference>
<proteinExistence type="predicted"/>
<evidence type="ECO:0000313" key="4">
    <source>
        <dbReference type="EMBL" id="KAG5459708.1"/>
    </source>
</evidence>
<evidence type="ECO:0000256" key="1">
    <source>
        <dbReference type="ARBA" id="ARBA00022723"/>
    </source>
</evidence>
<dbReference type="AlphaFoldDB" id="A0A8H7ZVB7"/>
<feature type="compositionally biased region" description="Low complexity" evidence="3">
    <location>
        <begin position="158"/>
        <end position="179"/>
    </location>
</feature>
<evidence type="ECO:0008006" key="6">
    <source>
        <dbReference type="Google" id="ProtNLM"/>
    </source>
</evidence>
<dbReference type="Proteomes" id="UP000673691">
    <property type="component" value="Unassembled WGS sequence"/>
</dbReference>
<dbReference type="InterPro" id="IPR038508">
    <property type="entry name" value="ArfGAP_dom_sf"/>
</dbReference>
<feature type="region of interest" description="Disordered" evidence="3">
    <location>
        <begin position="121"/>
        <end position="233"/>
    </location>
</feature>
<sequence length="493" mass="51220">VYAFVHACPSLASAPTPSRAPLRFAPSFNGHWLFSLFLSLVKTCFPLTDALRSVVLDSWTWDQLRVMKVGGNLRALEHFKKYGVGAATSDIKAKYTGKAALLYKDKLQSLASEDAKRNPGVVLTDGADGHQDEAAAPKAAEEDDFFSNWDAPKKSSEAQAAATPPPARRTAVAAPQPAAKSALGAMTRRPGSGTSSGTAGGASKGKLGVKKASTPFNFEEAERRAKEEEELAKRLGMATAATAAPEAAANAAGSSALSASSPDTPAFSSRLTYHESSAGAITSTDVDRAGASLGRLGFGATSSHAAKPAASAAATGRLGFGAVQAASSASSNRVSLRSTVATTRRRQPVDPPSGPPTAAAPLLLALESLADASGKDYSQYSKQKAISSDQFFGRGEWDQQAQAADRANLSRFEGATSLSSDQYFGRDDHGAAAGSADRRTSVSEYQAHAADFARKFVGQAASDLSAVRNVVSQGTAKVRGPRPDSVSVPFRSF</sequence>
<feature type="compositionally biased region" description="Basic and acidic residues" evidence="3">
    <location>
        <begin position="424"/>
        <end position="439"/>
    </location>
</feature>
<dbReference type="PANTHER" id="PTHR45686">
    <property type="entry name" value="ADP-RIBOSYLATION FACTOR GTPASE ACTIVATING PROTEIN 3, ISOFORM H-RELATED"/>
    <property type="match status" value="1"/>
</dbReference>
<feature type="non-terminal residue" evidence="4">
    <location>
        <position position="1"/>
    </location>
</feature>
<protein>
    <recommendedName>
        <fullName evidence="6">Arf-GAP domain-containing protein</fullName>
    </recommendedName>
</protein>
<keyword evidence="2" id="KW-0862">Zinc</keyword>
<dbReference type="Gene3D" id="1.10.220.150">
    <property type="entry name" value="Arf GTPase activating protein"/>
    <property type="match status" value="1"/>
</dbReference>
<feature type="compositionally biased region" description="Polar residues" evidence="3">
    <location>
        <begin position="333"/>
        <end position="342"/>
    </location>
</feature>
<evidence type="ECO:0000256" key="2">
    <source>
        <dbReference type="ARBA" id="ARBA00022833"/>
    </source>
</evidence>
<evidence type="ECO:0000256" key="3">
    <source>
        <dbReference type="SAM" id="MobiDB-lite"/>
    </source>
</evidence>
<dbReference type="GO" id="GO:0048205">
    <property type="term" value="P:COPI coating of Golgi vesicle"/>
    <property type="evidence" value="ECO:0007669"/>
    <property type="project" value="TreeGrafter"/>
</dbReference>
<feature type="region of interest" description="Disordered" evidence="3">
    <location>
        <begin position="333"/>
        <end position="359"/>
    </location>
</feature>
<keyword evidence="5" id="KW-1185">Reference proteome</keyword>
<name>A0A8H7ZVB7_9FUNG</name>
<dbReference type="PANTHER" id="PTHR45686:SF4">
    <property type="entry name" value="ADP-RIBOSYLATION FACTOR GTPASE ACTIVATING PROTEIN 3, ISOFORM H"/>
    <property type="match status" value="1"/>
</dbReference>